<evidence type="ECO:0000313" key="8">
    <source>
        <dbReference type="Proteomes" id="UP000191153"/>
    </source>
</evidence>
<keyword evidence="5" id="KW-0067">ATP-binding</keyword>
<evidence type="ECO:0000256" key="4">
    <source>
        <dbReference type="ARBA" id="ARBA00022741"/>
    </source>
</evidence>
<dbReference type="Pfam" id="PF03802">
    <property type="entry name" value="CitX"/>
    <property type="match status" value="1"/>
</dbReference>
<dbReference type="RefSeq" id="WP_078693127.1">
    <property type="nucleotide sequence ID" value="NZ_FUWX01000005.1"/>
</dbReference>
<evidence type="ECO:0000256" key="3">
    <source>
        <dbReference type="ARBA" id="ARBA00022695"/>
    </source>
</evidence>
<dbReference type="InterPro" id="IPR017551">
    <property type="entry name" value="TriPribosyl-deP-CoA_syn_CitG"/>
</dbReference>
<keyword evidence="2" id="KW-0808">Transferase</keyword>
<keyword evidence="4" id="KW-0547">Nucleotide-binding</keyword>
<name>A0A1T4KUE2_9FUSO</name>
<gene>
    <name evidence="7" type="ORF">SAMN02745174_00597</name>
</gene>
<dbReference type="EMBL" id="FUWX01000005">
    <property type="protein sequence ID" value="SJZ46065.1"/>
    <property type="molecule type" value="Genomic_DNA"/>
</dbReference>
<dbReference type="GO" id="GO:0046917">
    <property type="term" value="F:triphosphoribosyl-dephospho-CoA synthase activity"/>
    <property type="evidence" value="ECO:0007669"/>
    <property type="project" value="UniProtKB-EC"/>
</dbReference>
<evidence type="ECO:0000256" key="6">
    <source>
        <dbReference type="ARBA" id="ARBA00048574"/>
    </source>
</evidence>
<proteinExistence type="predicted"/>
<dbReference type="OrthoDB" id="114886at2"/>
<organism evidence="7 8">
    <name type="scientific">Cetobacterium ceti</name>
    <dbReference type="NCBI Taxonomy" id="180163"/>
    <lineage>
        <taxon>Bacteria</taxon>
        <taxon>Fusobacteriati</taxon>
        <taxon>Fusobacteriota</taxon>
        <taxon>Fusobacteriia</taxon>
        <taxon>Fusobacteriales</taxon>
        <taxon>Fusobacteriaceae</taxon>
        <taxon>Cetobacterium</taxon>
    </lineage>
</organism>
<sequence>MFDLDQFLLDREIRADKQFAIIEKFNLPLISLRTNYPGENKNEFIPREIIEVIAQELRTILGASILNEETIISLEGKTYLFSVKMDSIKLKKLTMTIEENHLLGRCVDIDVFSEEKIPLSRTDLGFSKRKCFICDNLAFACGRSMAHTHEEIKENIKNRYINYLNFIKKRESIVDIIGDEALKAMVLEVSTFPSFGLVSPLTMGSHEDMDFFTFINSSFAIKPFFKEMARAGYSNLPIDIIFQKIRKIGILAEEEMFKATSGVNTHKGMIFLMGIALAMTGKALNNNLEFNKISLLISQMCKDILKDFDNISSKSKLTHGEKLFLNHGITGIRGEVKEGLKTLFNGSIDILESSLKIENNINKAMVQTLLYLMSKLEDSTILHRHDYNTLIEIQNTAKSILDKGGIYNCENYIFIENLEKDYIKRRISPGGAADSLAVTLFLYNCKNKLF</sequence>
<dbReference type="GO" id="GO:0005524">
    <property type="term" value="F:ATP binding"/>
    <property type="evidence" value="ECO:0007669"/>
    <property type="project" value="UniProtKB-KW"/>
</dbReference>
<dbReference type="GO" id="GO:0050519">
    <property type="term" value="F:holo-citrate lyase synthase activity"/>
    <property type="evidence" value="ECO:0007669"/>
    <property type="project" value="UniProtKB-EC"/>
</dbReference>
<evidence type="ECO:0000313" key="7">
    <source>
        <dbReference type="EMBL" id="SJZ46065.1"/>
    </source>
</evidence>
<accession>A0A1T4KUE2</accession>
<dbReference type="InterPro" id="IPR005551">
    <property type="entry name" value="CitX"/>
</dbReference>
<evidence type="ECO:0000256" key="2">
    <source>
        <dbReference type="ARBA" id="ARBA00022679"/>
    </source>
</evidence>
<keyword evidence="3" id="KW-0548">Nucleotidyltransferase</keyword>
<dbReference type="InterPro" id="IPR002736">
    <property type="entry name" value="CitG"/>
</dbReference>
<dbReference type="Proteomes" id="UP000191153">
    <property type="component" value="Unassembled WGS sequence"/>
</dbReference>
<protein>
    <submittedName>
        <fullName evidence="7">Holo-ACP synthase / triphosphoribosyl-dephospho-CoA synthase</fullName>
    </submittedName>
</protein>
<dbReference type="GO" id="GO:0051191">
    <property type="term" value="P:prosthetic group biosynthetic process"/>
    <property type="evidence" value="ECO:0007669"/>
    <property type="project" value="InterPro"/>
</dbReference>
<comment type="catalytic activity">
    <reaction evidence="1">
        <text>3'-dephospho-CoA + ATP = 2'-(5''-triphospho-alpha-D-ribosyl)-3'-dephospho-CoA + adenine</text>
        <dbReference type="Rhea" id="RHEA:15117"/>
        <dbReference type="ChEBI" id="CHEBI:16708"/>
        <dbReference type="ChEBI" id="CHEBI:30616"/>
        <dbReference type="ChEBI" id="CHEBI:57328"/>
        <dbReference type="ChEBI" id="CHEBI:61378"/>
        <dbReference type="EC" id="2.4.2.52"/>
    </reaction>
</comment>
<dbReference type="Pfam" id="PF01874">
    <property type="entry name" value="CitG"/>
    <property type="match status" value="1"/>
</dbReference>
<evidence type="ECO:0000256" key="5">
    <source>
        <dbReference type="ARBA" id="ARBA00022840"/>
    </source>
</evidence>
<dbReference type="AlphaFoldDB" id="A0A1T4KUE2"/>
<dbReference type="PANTHER" id="PTHR30201">
    <property type="entry name" value="TRIPHOSPHORIBOSYL-DEPHOSPHO-COA SYNTHASE"/>
    <property type="match status" value="1"/>
</dbReference>
<dbReference type="NCBIfam" id="TIGR03124">
    <property type="entry name" value="citrate_citX"/>
    <property type="match status" value="1"/>
</dbReference>
<comment type="catalytic activity">
    <reaction evidence="6">
        <text>apo-[citrate lyase ACP] + 2'-(5''-triphospho-alpha-D-ribosyl)-3'-dephospho-CoA = holo-[citrate lyase ACP] + diphosphate</text>
        <dbReference type="Rhea" id="RHEA:16333"/>
        <dbReference type="Rhea" id="RHEA-COMP:10157"/>
        <dbReference type="Rhea" id="RHEA-COMP:10158"/>
        <dbReference type="ChEBI" id="CHEBI:29999"/>
        <dbReference type="ChEBI" id="CHEBI:33019"/>
        <dbReference type="ChEBI" id="CHEBI:61378"/>
        <dbReference type="ChEBI" id="CHEBI:82683"/>
        <dbReference type="EC" id="2.7.7.61"/>
    </reaction>
</comment>
<keyword evidence="8" id="KW-1185">Reference proteome</keyword>
<dbReference type="STRING" id="180163.SAMN02745174_00597"/>
<dbReference type="PANTHER" id="PTHR30201:SF2">
    <property type="entry name" value="2-(5''-TRIPHOSPHORIBOSYL)-3'-DEPHOSPHOCOENZYME-A SYNTHASE"/>
    <property type="match status" value="1"/>
</dbReference>
<reference evidence="7 8" key="1">
    <citation type="submission" date="2017-02" db="EMBL/GenBank/DDBJ databases">
        <authorList>
            <person name="Peterson S.W."/>
        </authorList>
    </citation>
    <scope>NUCLEOTIDE SEQUENCE [LARGE SCALE GENOMIC DNA]</scope>
    <source>
        <strain evidence="7 8">ATCC 700028</strain>
    </source>
</reference>
<evidence type="ECO:0000256" key="1">
    <source>
        <dbReference type="ARBA" id="ARBA00001210"/>
    </source>
</evidence>
<dbReference type="Gene3D" id="1.10.4200.10">
    <property type="entry name" value="Triphosphoribosyl-dephospho-CoA protein"/>
    <property type="match status" value="2"/>
</dbReference>
<dbReference type="NCBIfam" id="TIGR03125">
    <property type="entry name" value="citrate_citG"/>
    <property type="match status" value="1"/>
</dbReference>